<dbReference type="InterPro" id="IPR011055">
    <property type="entry name" value="Dup_hybrid_motif"/>
</dbReference>
<sequence length="691" mass="72890">MVRVRWIIGVAVATGLAVAATFLPRTVTEAVPAGPAPTTLGWTAQLQPLAGDGVPGLRDGAAAQARFSDPYALLALDDGSLLVADAGENNRIRRVAADGRVSTLAGSAEGLADGPALQARFHTPSGLARDAAGVVYVADTGNHAIRRIGLDGQVTTLAGGTRGFADGPAAQARFDGPMGVAVDAQGRVYVADTWNDRIRVISPDGTVRTLAGGGEPAHIDGFAGVARFDTPVALAWDGDGALLVADFHNNAIRRVGMDGQVDTPVPSSSVINGPLSLARSHDGVLYVGDRSGRIVQVSAQGHQIALVGTGQVPRLARPSGVAVAADGSLRVADAAAWRLHRVVALDPGQAPAPALVGPAVDAPLPRTEGRWPLAPQLGWHEVVGTLGEVRGNFKGESRHHLHDGFDVRGDVGQTVLAIADGKIDSPLSSWTVGGQAEGLEVGPLRYLHMRVGRDPRGVAFDERWQQLFDADGKLERIRLRRGTRIQAGDRLGSINSQAHVHLSVGSSGFQRNAALLGFNGFVDTVAPRITDVALLDDADQPLRADAQGRVPVSRSGRGVQIVVEAWDQVDGNLPRRRLGLYQVGYQIQDAAGQPLAGYEQPRWNIVFNRMPPQQQAVRVAYAPDSGITVHGSAVTRFRYLATNTVRDGLMAVGRWQPAALPPGEYVIRAHARDHSGNEALGVRDLRVLLVD</sequence>
<dbReference type="Gene3D" id="2.40.10.500">
    <property type="match status" value="1"/>
</dbReference>
<dbReference type="Gene3D" id="2.120.10.30">
    <property type="entry name" value="TolB, C-terminal domain"/>
    <property type="match status" value="2"/>
</dbReference>
<protein>
    <submittedName>
        <fullName evidence="4">Gluconolaconase</fullName>
    </submittedName>
</protein>
<dbReference type="PROSITE" id="PS51125">
    <property type="entry name" value="NHL"/>
    <property type="match status" value="1"/>
</dbReference>
<evidence type="ECO:0000313" key="4">
    <source>
        <dbReference type="EMBL" id="KRG76124.1"/>
    </source>
</evidence>
<proteinExistence type="predicted"/>
<dbReference type="InterPro" id="IPR001258">
    <property type="entry name" value="NHL_repeat"/>
</dbReference>
<feature type="repeat" description="NHL" evidence="2">
    <location>
        <begin position="174"/>
        <end position="204"/>
    </location>
</feature>
<accession>A0A0R0D1Z6</accession>
<dbReference type="SUPFAM" id="SSF101898">
    <property type="entry name" value="NHL repeat"/>
    <property type="match status" value="1"/>
</dbReference>
<evidence type="ECO:0000256" key="2">
    <source>
        <dbReference type="PROSITE-ProRule" id="PRU00504"/>
    </source>
</evidence>
<organism evidence="4 5">
    <name type="scientific">Stenotrophomonas chelatiphaga</name>
    <dbReference type="NCBI Taxonomy" id="517011"/>
    <lineage>
        <taxon>Bacteria</taxon>
        <taxon>Pseudomonadati</taxon>
        <taxon>Pseudomonadota</taxon>
        <taxon>Gammaproteobacteria</taxon>
        <taxon>Lysobacterales</taxon>
        <taxon>Lysobacteraceae</taxon>
        <taxon>Stenotrophomonas</taxon>
    </lineage>
</organism>
<evidence type="ECO:0000259" key="3">
    <source>
        <dbReference type="Pfam" id="PF08450"/>
    </source>
</evidence>
<dbReference type="AlphaFoldDB" id="A0A0R0D1Z6"/>
<dbReference type="Pfam" id="PF08450">
    <property type="entry name" value="SGL"/>
    <property type="match status" value="1"/>
</dbReference>
<evidence type="ECO:0000256" key="1">
    <source>
        <dbReference type="ARBA" id="ARBA00022737"/>
    </source>
</evidence>
<feature type="domain" description="SMP-30/Gluconolactonase/LRE-like region" evidence="3">
    <location>
        <begin position="121"/>
        <end position="207"/>
    </location>
</feature>
<keyword evidence="5" id="KW-1185">Reference proteome</keyword>
<dbReference type="PATRIC" id="fig|517011.3.peg.153"/>
<dbReference type="EMBL" id="LDJK01000011">
    <property type="protein sequence ID" value="KRG76124.1"/>
    <property type="molecule type" value="Genomic_DNA"/>
</dbReference>
<gene>
    <name evidence="4" type="ORF">ABB28_03905</name>
</gene>
<dbReference type="InterPro" id="IPR013658">
    <property type="entry name" value="SGL"/>
</dbReference>
<comment type="caution">
    <text evidence="4">The sequence shown here is derived from an EMBL/GenBank/DDBJ whole genome shotgun (WGS) entry which is preliminary data.</text>
</comment>
<dbReference type="Proteomes" id="UP000051386">
    <property type="component" value="Unassembled WGS sequence"/>
</dbReference>
<dbReference type="RefSeq" id="WP_057507400.1">
    <property type="nucleotide sequence ID" value="NZ_JANUEG010000010.1"/>
</dbReference>
<dbReference type="Gene3D" id="2.70.70.10">
    <property type="entry name" value="Glucose Permease (Domain IIA)"/>
    <property type="match status" value="1"/>
</dbReference>
<dbReference type="PANTHER" id="PTHR46388">
    <property type="entry name" value="NHL REPEAT-CONTAINING PROTEIN 2"/>
    <property type="match status" value="1"/>
</dbReference>
<reference evidence="4 5" key="1">
    <citation type="submission" date="2015-05" db="EMBL/GenBank/DDBJ databases">
        <title>Genome sequencing and analysis of members of genus Stenotrophomonas.</title>
        <authorList>
            <person name="Patil P.P."/>
            <person name="Midha S."/>
            <person name="Patil P.B."/>
        </authorList>
    </citation>
    <scope>NUCLEOTIDE SEQUENCE [LARGE SCALE GENOMIC DNA]</scope>
    <source>
        <strain evidence="4 5">DSM 21508</strain>
    </source>
</reference>
<dbReference type="InterPro" id="IPR011042">
    <property type="entry name" value="6-blade_b-propeller_TolB-like"/>
</dbReference>
<dbReference type="PANTHER" id="PTHR46388:SF2">
    <property type="entry name" value="NHL REPEAT-CONTAINING PROTEIN 2"/>
    <property type="match status" value="1"/>
</dbReference>
<name>A0A0R0D1Z6_9GAMM</name>
<evidence type="ECO:0000313" key="5">
    <source>
        <dbReference type="Proteomes" id="UP000051386"/>
    </source>
</evidence>
<keyword evidence="1" id="KW-0677">Repeat</keyword>